<keyword evidence="1" id="KW-0378">Hydrolase</keyword>
<gene>
    <name evidence="1" type="ORF">STAS_34388</name>
</gene>
<reference evidence="2" key="1">
    <citation type="journal article" date="2019" name="Curr. Biol.">
        <title>Genome Sequence of Striga asiatica Provides Insight into the Evolution of Plant Parasitism.</title>
        <authorList>
            <person name="Yoshida S."/>
            <person name="Kim S."/>
            <person name="Wafula E.K."/>
            <person name="Tanskanen J."/>
            <person name="Kim Y.M."/>
            <person name="Honaas L."/>
            <person name="Yang Z."/>
            <person name="Spallek T."/>
            <person name="Conn C.E."/>
            <person name="Ichihashi Y."/>
            <person name="Cheong K."/>
            <person name="Cui S."/>
            <person name="Der J.P."/>
            <person name="Gundlach H."/>
            <person name="Jiao Y."/>
            <person name="Hori C."/>
            <person name="Ishida J.K."/>
            <person name="Kasahara H."/>
            <person name="Kiba T."/>
            <person name="Kim M.S."/>
            <person name="Koo N."/>
            <person name="Laohavisit A."/>
            <person name="Lee Y.H."/>
            <person name="Lumba S."/>
            <person name="McCourt P."/>
            <person name="Mortimer J.C."/>
            <person name="Mutuku J.M."/>
            <person name="Nomura T."/>
            <person name="Sasaki-Sekimoto Y."/>
            <person name="Seto Y."/>
            <person name="Wang Y."/>
            <person name="Wakatake T."/>
            <person name="Sakakibara H."/>
            <person name="Demura T."/>
            <person name="Yamaguchi S."/>
            <person name="Yoneyama K."/>
            <person name="Manabe R.I."/>
            <person name="Nelson D.C."/>
            <person name="Schulman A.H."/>
            <person name="Timko M.P."/>
            <person name="dePamphilis C.W."/>
            <person name="Choi D."/>
            <person name="Shirasu K."/>
        </authorList>
    </citation>
    <scope>NUCLEOTIDE SEQUENCE [LARGE SCALE GENOMIC DNA]</scope>
    <source>
        <strain evidence="2">cv. UVA1</strain>
    </source>
</reference>
<dbReference type="Proteomes" id="UP000325081">
    <property type="component" value="Unassembled WGS sequence"/>
</dbReference>
<evidence type="ECO:0000313" key="2">
    <source>
        <dbReference type="Proteomes" id="UP000325081"/>
    </source>
</evidence>
<name>A0A5A7RHF8_STRAF</name>
<comment type="caution">
    <text evidence="1">The sequence shown here is derived from an EMBL/GenBank/DDBJ whole genome shotgun (WGS) entry which is preliminary data.</text>
</comment>
<keyword evidence="2" id="KW-1185">Reference proteome</keyword>
<proteinExistence type="predicted"/>
<dbReference type="GO" id="GO:0016787">
    <property type="term" value="F:hydrolase activity"/>
    <property type="evidence" value="ECO:0007669"/>
    <property type="project" value="UniProtKB-KW"/>
</dbReference>
<evidence type="ECO:0000313" key="1">
    <source>
        <dbReference type="EMBL" id="GER56657.1"/>
    </source>
</evidence>
<accession>A0A5A7RHF8</accession>
<dbReference type="EMBL" id="BKCP01012737">
    <property type="protein sequence ID" value="GER56657.1"/>
    <property type="molecule type" value="Genomic_DNA"/>
</dbReference>
<dbReference type="AlphaFoldDB" id="A0A5A7RHF8"/>
<protein>
    <submittedName>
        <fullName evidence="1">Alpha/beta-Hydrolases superfamily protein</fullName>
    </submittedName>
</protein>
<organism evidence="1 2">
    <name type="scientific">Striga asiatica</name>
    <name type="common">Asiatic witchweed</name>
    <name type="synonym">Buchnera asiatica</name>
    <dbReference type="NCBI Taxonomy" id="4170"/>
    <lineage>
        <taxon>Eukaryota</taxon>
        <taxon>Viridiplantae</taxon>
        <taxon>Streptophyta</taxon>
        <taxon>Embryophyta</taxon>
        <taxon>Tracheophyta</taxon>
        <taxon>Spermatophyta</taxon>
        <taxon>Magnoliopsida</taxon>
        <taxon>eudicotyledons</taxon>
        <taxon>Gunneridae</taxon>
        <taxon>Pentapetalae</taxon>
        <taxon>asterids</taxon>
        <taxon>lamiids</taxon>
        <taxon>Lamiales</taxon>
        <taxon>Orobanchaceae</taxon>
        <taxon>Buchnereae</taxon>
        <taxon>Striga</taxon>
    </lineage>
</organism>
<sequence>MSCAMLAPALSPATYARLKSARSFGSGVRPDPLDHGMSVFVAGRDGVLERQPVLDGDDDGSGSGGEGVDVAVVHGGEGGLDAEAATVDVDEEGQFAVGIGGGEVDPGGGAILRRDGDVLGGDAGEGFVGGGNEVVAVVPLDAAGGVDAEEGREVVSEDDWGGVHLPAKLMEREKRIYD</sequence>